<gene>
    <name evidence="4" type="ORF">C7419_1011203</name>
</gene>
<evidence type="ECO:0000256" key="2">
    <source>
        <dbReference type="ARBA" id="ARBA00023002"/>
    </source>
</evidence>
<dbReference type="Pfam" id="PF00171">
    <property type="entry name" value="Aldedh"/>
    <property type="match status" value="1"/>
</dbReference>
<comment type="similarity">
    <text evidence="1">Belongs to the aldehyde dehydrogenase family.</text>
</comment>
<reference evidence="4 5" key="1">
    <citation type="submission" date="2018-05" db="EMBL/GenBank/DDBJ databases">
        <title>Genomic Encyclopedia of Type Strains, Phase IV (KMG-V): Genome sequencing to study the core and pangenomes of soil and plant-associated prokaryotes.</title>
        <authorList>
            <person name="Whitman W."/>
        </authorList>
    </citation>
    <scope>NUCLEOTIDE SEQUENCE [LARGE SCALE GENOMIC DNA]</scope>
    <source>
        <strain evidence="4 5">SLV-132</strain>
    </source>
</reference>
<dbReference type="PANTHER" id="PTHR43353:SF5">
    <property type="entry name" value="SUCCINATE-SEMIALDEHYDE DEHYDROGENASE, MITOCHONDRIAL"/>
    <property type="match status" value="1"/>
</dbReference>
<organism evidence="4 5">
    <name type="scientific">Cupriavidus plantarum</name>
    <dbReference type="NCBI Taxonomy" id="942865"/>
    <lineage>
        <taxon>Bacteria</taxon>
        <taxon>Pseudomonadati</taxon>
        <taxon>Pseudomonadota</taxon>
        <taxon>Betaproteobacteria</taxon>
        <taxon>Burkholderiales</taxon>
        <taxon>Burkholderiaceae</taxon>
        <taxon>Cupriavidus</taxon>
    </lineage>
</organism>
<dbReference type="GO" id="GO:0009450">
    <property type="term" value="P:gamma-aminobutyric acid catabolic process"/>
    <property type="evidence" value="ECO:0007669"/>
    <property type="project" value="TreeGrafter"/>
</dbReference>
<evidence type="ECO:0000313" key="4">
    <source>
        <dbReference type="EMBL" id="PWK37321.1"/>
    </source>
</evidence>
<dbReference type="EMBL" id="QGGT01000001">
    <property type="protein sequence ID" value="PWK37321.1"/>
    <property type="molecule type" value="Genomic_DNA"/>
</dbReference>
<dbReference type="FunFam" id="3.40.605.10:FF:000007">
    <property type="entry name" value="NAD/NADP-dependent betaine aldehyde dehydrogenase"/>
    <property type="match status" value="1"/>
</dbReference>
<evidence type="ECO:0000259" key="3">
    <source>
        <dbReference type="Pfam" id="PF00171"/>
    </source>
</evidence>
<dbReference type="SUPFAM" id="SSF53720">
    <property type="entry name" value="ALDH-like"/>
    <property type="match status" value="1"/>
</dbReference>
<dbReference type="InterPro" id="IPR015590">
    <property type="entry name" value="Aldehyde_DH_dom"/>
</dbReference>
<dbReference type="InterPro" id="IPR050740">
    <property type="entry name" value="Aldehyde_DH_Superfamily"/>
</dbReference>
<dbReference type="Gene3D" id="3.40.605.10">
    <property type="entry name" value="Aldehyde Dehydrogenase, Chain A, domain 1"/>
    <property type="match status" value="1"/>
</dbReference>
<sequence>MTQSNDAAYNVPQQYIDGIWREGTATTATRIVNPATEAVLGELSHASSSDLDEAILAAKAGFALWRKVTPYERGRLIERAVALMLERREHIARLITLEQGKPLVQACAEVTVAADMIKWYGEQARRIYGRIVPSQFAGAQIFVQKEPVGPCALFSPWNMPVLLAGRKLGGALAAGCSCVIKPAEETPAGVAAMVACFVEAGVPAGVINLVFGQPADVSSRLLASPVIRKVSFTGSVAVGKLLARQGADNLKQVTLELGGHAPVIVMGDADIDSAVAQTAAAKFRNAGQVCLSPTRFFVESSVYEQFVDAFGKYASQLRVGNGLDPETQMGPLASDRRLLGVQSLVDDAVQQGSTIVSGGTRIGDRGFFYAPTVLCDVPASARATCEEAFGPIALITPVADVDEAISAANASELGLASYAFTDSAAAQARLASEIEAGVLAINNIAVSVAEAPFGGVKDSGYGYESGEEGLEGYLHTKTIHRQA</sequence>
<name>A0A316EY74_9BURK</name>
<dbReference type="CDD" id="cd07103">
    <property type="entry name" value="ALDH_F5_SSADH_GabD"/>
    <property type="match status" value="1"/>
</dbReference>
<keyword evidence="5" id="KW-1185">Reference proteome</keyword>
<evidence type="ECO:0000256" key="1">
    <source>
        <dbReference type="ARBA" id="ARBA00009986"/>
    </source>
</evidence>
<dbReference type="GO" id="GO:0004777">
    <property type="term" value="F:succinate-semialdehyde dehydrogenase (NAD+) activity"/>
    <property type="evidence" value="ECO:0007669"/>
    <property type="project" value="TreeGrafter"/>
</dbReference>
<feature type="domain" description="Aldehyde dehydrogenase" evidence="3">
    <location>
        <begin position="20"/>
        <end position="479"/>
    </location>
</feature>
<dbReference type="InterPro" id="IPR016161">
    <property type="entry name" value="Ald_DH/histidinol_DH"/>
</dbReference>
<proteinExistence type="inferred from homology"/>
<accession>A0A316EY74</accession>
<dbReference type="InterPro" id="IPR016163">
    <property type="entry name" value="Ald_DH_C"/>
</dbReference>
<keyword evidence="2" id="KW-0560">Oxidoreductase</keyword>
<dbReference type="Gene3D" id="3.40.309.10">
    <property type="entry name" value="Aldehyde Dehydrogenase, Chain A, domain 2"/>
    <property type="match status" value="1"/>
</dbReference>
<dbReference type="AlphaFoldDB" id="A0A316EY74"/>
<comment type="caution">
    <text evidence="4">The sequence shown here is derived from an EMBL/GenBank/DDBJ whole genome shotgun (WGS) entry which is preliminary data.</text>
</comment>
<dbReference type="RefSeq" id="WP_109581057.1">
    <property type="nucleotide sequence ID" value="NZ_QGGT01000001.1"/>
</dbReference>
<dbReference type="FunFam" id="3.40.309.10:FF:000009">
    <property type="entry name" value="Aldehyde dehydrogenase A"/>
    <property type="match status" value="1"/>
</dbReference>
<dbReference type="PANTHER" id="PTHR43353">
    <property type="entry name" value="SUCCINATE-SEMIALDEHYDE DEHYDROGENASE, MITOCHONDRIAL"/>
    <property type="match status" value="1"/>
</dbReference>
<dbReference type="Proteomes" id="UP000245754">
    <property type="component" value="Unassembled WGS sequence"/>
</dbReference>
<protein>
    <submittedName>
        <fullName evidence="4">Succinate-semialdehyde dehydrogenase/glutarate-semialdehyde dehydrogenase</fullName>
    </submittedName>
</protein>
<dbReference type="InterPro" id="IPR016162">
    <property type="entry name" value="Ald_DH_N"/>
</dbReference>
<evidence type="ECO:0000313" key="5">
    <source>
        <dbReference type="Proteomes" id="UP000245754"/>
    </source>
</evidence>